<organism evidence="2">
    <name type="scientific">Pongo abelii</name>
    <name type="common">Sumatran orangutan</name>
    <name type="synonym">Pongo pygmaeus abelii</name>
    <dbReference type="NCBI Taxonomy" id="9601"/>
    <lineage>
        <taxon>Eukaryota</taxon>
        <taxon>Metazoa</taxon>
        <taxon>Chordata</taxon>
        <taxon>Craniata</taxon>
        <taxon>Vertebrata</taxon>
        <taxon>Euteleostomi</taxon>
        <taxon>Mammalia</taxon>
        <taxon>Eutheria</taxon>
        <taxon>Euarchontoglires</taxon>
        <taxon>Primates</taxon>
        <taxon>Haplorrhini</taxon>
        <taxon>Catarrhini</taxon>
        <taxon>Hominidae</taxon>
        <taxon>Pongo</taxon>
    </lineage>
</organism>
<feature type="region of interest" description="Disordered" evidence="1">
    <location>
        <begin position="1"/>
        <end position="53"/>
    </location>
</feature>
<dbReference type="EMBL" id="NDHI03003397">
    <property type="protein sequence ID" value="PNJ65778.1"/>
    <property type="molecule type" value="Genomic_DNA"/>
</dbReference>
<sequence>TDLENNSETGELQPVLPEGASAGPEEDTHSSFPDGEQIGPEDLSFNTDENSGR</sequence>
<reference evidence="2" key="1">
    <citation type="submission" date="2017-12" db="EMBL/GenBank/DDBJ databases">
        <title>High-resolution comparative analysis of great ape genomes.</title>
        <authorList>
            <person name="Pollen A."/>
            <person name="Hastie A."/>
            <person name="Hormozdiari F."/>
            <person name="Dougherty M."/>
            <person name="Liu R."/>
            <person name="Chaisson M."/>
            <person name="Hoppe E."/>
            <person name="Hill C."/>
            <person name="Pang A."/>
            <person name="Hillier L."/>
            <person name="Baker C."/>
            <person name="Armstrong J."/>
            <person name="Shendure J."/>
            <person name="Paten B."/>
            <person name="Wilson R."/>
            <person name="Chao H."/>
            <person name="Schneider V."/>
            <person name="Ventura M."/>
            <person name="Kronenberg Z."/>
            <person name="Murali S."/>
            <person name="Gordon D."/>
            <person name="Cantsilieris S."/>
            <person name="Munson K."/>
            <person name="Nelson B."/>
            <person name="Raja A."/>
            <person name="Underwood J."/>
            <person name="Diekhans M."/>
            <person name="Fiddes I."/>
            <person name="Haussler D."/>
            <person name="Eichler E."/>
        </authorList>
    </citation>
    <scope>NUCLEOTIDE SEQUENCE [LARGE SCALE GENOMIC DNA]</scope>
    <source>
        <strain evidence="2">Susie</strain>
    </source>
</reference>
<feature type="compositionally biased region" description="Polar residues" evidence="1">
    <location>
        <begin position="1"/>
        <end position="10"/>
    </location>
</feature>
<gene>
    <name evidence="2" type="ORF">CR201_G0012084</name>
</gene>
<feature type="non-terminal residue" evidence="2">
    <location>
        <position position="1"/>
    </location>
</feature>
<protein>
    <submittedName>
        <fullName evidence="2">TRIM37 isoform 14</fullName>
    </submittedName>
</protein>
<feature type="compositionally biased region" description="Polar residues" evidence="1">
    <location>
        <begin position="44"/>
        <end position="53"/>
    </location>
</feature>
<proteinExistence type="predicted"/>
<name>A0A2J8W7M5_PONAB</name>
<dbReference type="AlphaFoldDB" id="A0A2J8W7M5"/>
<accession>A0A2J8W7M5</accession>
<evidence type="ECO:0000256" key="1">
    <source>
        <dbReference type="SAM" id="MobiDB-lite"/>
    </source>
</evidence>
<comment type="caution">
    <text evidence="2">The sequence shown here is derived from an EMBL/GenBank/DDBJ whole genome shotgun (WGS) entry which is preliminary data.</text>
</comment>
<evidence type="ECO:0000313" key="2">
    <source>
        <dbReference type="EMBL" id="PNJ65778.1"/>
    </source>
</evidence>